<comment type="caution">
    <text evidence="6">The sequence shown here is derived from an EMBL/GenBank/DDBJ whole genome shotgun (WGS) entry which is preliminary data.</text>
</comment>
<dbReference type="EMBL" id="JBBMEI010000039">
    <property type="protein sequence ID" value="MEQ2359101.1"/>
    <property type="molecule type" value="Genomic_DNA"/>
</dbReference>
<feature type="domain" description="HTH crp-type" evidence="5">
    <location>
        <begin position="152"/>
        <end position="220"/>
    </location>
</feature>
<organism evidence="6 7">
    <name type="scientific">Blautia intestinihominis</name>
    <dbReference type="NCBI Taxonomy" id="3133152"/>
    <lineage>
        <taxon>Bacteria</taxon>
        <taxon>Bacillati</taxon>
        <taxon>Bacillota</taxon>
        <taxon>Clostridia</taxon>
        <taxon>Lachnospirales</taxon>
        <taxon>Lachnospiraceae</taxon>
        <taxon>Blautia</taxon>
    </lineage>
</organism>
<keyword evidence="7" id="KW-1185">Reference proteome</keyword>
<dbReference type="Proteomes" id="UP001446032">
    <property type="component" value="Unassembled WGS sequence"/>
</dbReference>
<evidence type="ECO:0000256" key="3">
    <source>
        <dbReference type="ARBA" id="ARBA00023163"/>
    </source>
</evidence>
<dbReference type="InterPro" id="IPR014710">
    <property type="entry name" value="RmlC-like_jellyroll"/>
</dbReference>
<feature type="domain" description="Cyclic nucleotide-binding" evidence="4">
    <location>
        <begin position="11"/>
        <end position="116"/>
    </location>
</feature>
<dbReference type="CDD" id="cd00038">
    <property type="entry name" value="CAP_ED"/>
    <property type="match status" value="1"/>
</dbReference>
<gene>
    <name evidence="6" type="ORF">WMO75_12330</name>
</gene>
<sequence length="224" mass="25174">MDFSLISQTSLFRGYTPSETEELLRRLRASTRRFVRDSAVYTAGKPVSNIGIVLSGTAQIENNDIWGNTSILGLVKPGEVFAEAYACVPGEPMMVDVIATEDTEILFVNVPEIFRLASSGKGNYTRLIQNLVIISARKNLTLSRRILHTSSKKIRGRLLSYLSYQAELQGSNRIEIPLNRQQLADYLSLDRSALSKELSRMKSDGLIDYHKNIFTLHHTFTKGF</sequence>
<accession>A0ABV1AP16</accession>
<reference evidence="6 7" key="1">
    <citation type="submission" date="2024-03" db="EMBL/GenBank/DDBJ databases">
        <title>Human intestinal bacterial collection.</title>
        <authorList>
            <person name="Pauvert C."/>
            <person name="Hitch T.C.A."/>
            <person name="Clavel T."/>
        </authorList>
    </citation>
    <scope>NUCLEOTIDE SEQUENCE [LARGE SCALE GENOMIC DNA]</scope>
    <source>
        <strain evidence="6 7">CLA-AA-H95</strain>
    </source>
</reference>
<evidence type="ECO:0000259" key="4">
    <source>
        <dbReference type="PROSITE" id="PS50042"/>
    </source>
</evidence>
<dbReference type="PROSITE" id="PS51063">
    <property type="entry name" value="HTH_CRP_2"/>
    <property type="match status" value="1"/>
</dbReference>
<keyword evidence="3" id="KW-0804">Transcription</keyword>
<dbReference type="Gene3D" id="2.60.120.10">
    <property type="entry name" value="Jelly Rolls"/>
    <property type="match status" value="1"/>
</dbReference>
<dbReference type="PANTHER" id="PTHR24567">
    <property type="entry name" value="CRP FAMILY TRANSCRIPTIONAL REGULATORY PROTEIN"/>
    <property type="match status" value="1"/>
</dbReference>
<dbReference type="RefSeq" id="WP_118699169.1">
    <property type="nucleotide sequence ID" value="NZ_JBBMEI010000039.1"/>
</dbReference>
<dbReference type="InterPro" id="IPR050397">
    <property type="entry name" value="Env_Response_Regulators"/>
</dbReference>
<dbReference type="InterPro" id="IPR018490">
    <property type="entry name" value="cNMP-bd_dom_sf"/>
</dbReference>
<evidence type="ECO:0000313" key="7">
    <source>
        <dbReference type="Proteomes" id="UP001446032"/>
    </source>
</evidence>
<evidence type="ECO:0000313" key="6">
    <source>
        <dbReference type="EMBL" id="MEQ2359101.1"/>
    </source>
</evidence>
<dbReference type="PROSITE" id="PS50042">
    <property type="entry name" value="CNMP_BINDING_3"/>
    <property type="match status" value="1"/>
</dbReference>
<evidence type="ECO:0000256" key="2">
    <source>
        <dbReference type="ARBA" id="ARBA00023125"/>
    </source>
</evidence>
<dbReference type="PANTHER" id="PTHR24567:SF58">
    <property type="entry name" value="CYCLIC AMP-BINDING REGULATORY PROTEIN"/>
    <property type="match status" value="1"/>
</dbReference>
<keyword evidence="2" id="KW-0238">DNA-binding</keyword>
<protein>
    <submittedName>
        <fullName evidence="6">Crp/Fnr family transcriptional regulator</fullName>
    </submittedName>
</protein>
<dbReference type="InterPro" id="IPR000595">
    <property type="entry name" value="cNMP-bd_dom"/>
</dbReference>
<evidence type="ECO:0000256" key="1">
    <source>
        <dbReference type="ARBA" id="ARBA00023015"/>
    </source>
</evidence>
<dbReference type="InterPro" id="IPR036390">
    <property type="entry name" value="WH_DNA-bd_sf"/>
</dbReference>
<dbReference type="SUPFAM" id="SSF51206">
    <property type="entry name" value="cAMP-binding domain-like"/>
    <property type="match status" value="1"/>
</dbReference>
<evidence type="ECO:0000259" key="5">
    <source>
        <dbReference type="PROSITE" id="PS51063"/>
    </source>
</evidence>
<dbReference type="SUPFAM" id="SSF46785">
    <property type="entry name" value="Winged helix' DNA-binding domain"/>
    <property type="match status" value="1"/>
</dbReference>
<proteinExistence type="predicted"/>
<name>A0ABV1AP16_9FIRM</name>
<dbReference type="SMART" id="SM00419">
    <property type="entry name" value="HTH_CRP"/>
    <property type="match status" value="1"/>
</dbReference>
<dbReference type="Pfam" id="PF00027">
    <property type="entry name" value="cNMP_binding"/>
    <property type="match status" value="1"/>
</dbReference>
<dbReference type="InterPro" id="IPR012318">
    <property type="entry name" value="HTH_CRP"/>
</dbReference>
<dbReference type="Pfam" id="PF13545">
    <property type="entry name" value="HTH_Crp_2"/>
    <property type="match status" value="1"/>
</dbReference>
<keyword evidence="1" id="KW-0805">Transcription regulation</keyword>